<evidence type="ECO:0000256" key="3">
    <source>
        <dbReference type="ARBA" id="ARBA00023002"/>
    </source>
</evidence>
<evidence type="ECO:0000256" key="1">
    <source>
        <dbReference type="ARBA" id="ARBA00022630"/>
    </source>
</evidence>
<dbReference type="RefSeq" id="WP_018666351.1">
    <property type="nucleotide sequence ID" value="NZ_HF952039.1"/>
</dbReference>
<keyword evidence="5" id="KW-0676">Redox-active center</keyword>
<dbReference type="InterPro" id="IPR008255">
    <property type="entry name" value="Pyr_nucl-diS_OxRdtase_2_AS"/>
</dbReference>
<evidence type="ECO:0000313" key="9">
    <source>
        <dbReference type="Proteomes" id="UP000014923"/>
    </source>
</evidence>
<dbReference type="GO" id="GO:0004791">
    <property type="term" value="F:thioredoxin-disulfide reductase (NADPH) activity"/>
    <property type="evidence" value="ECO:0007669"/>
    <property type="project" value="UniProtKB-EC"/>
</dbReference>
<feature type="domain" description="FAD/NAD(P)-binding" evidence="7">
    <location>
        <begin position="8"/>
        <end position="298"/>
    </location>
</feature>
<dbReference type="InterPro" id="IPR036249">
    <property type="entry name" value="Thioredoxin-like_sf"/>
</dbReference>
<evidence type="ECO:0000256" key="2">
    <source>
        <dbReference type="ARBA" id="ARBA00022827"/>
    </source>
</evidence>
<evidence type="ECO:0000256" key="5">
    <source>
        <dbReference type="ARBA" id="ARBA00023284"/>
    </source>
</evidence>
<evidence type="ECO:0000256" key="4">
    <source>
        <dbReference type="ARBA" id="ARBA00023157"/>
    </source>
</evidence>
<accession>R7RUH2</accession>
<dbReference type="PRINTS" id="PR00469">
    <property type="entry name" value="PNDRDTASEII"/>
</dbReference>
<organism evidence="8 9">
    <name type="scientific">Thermobrachium celere DSM 8682</name>
    <dbReference type="NCBI Taxonomy" id="941824"/>
    <lineage>
        <taxon>Bacteria</taxon>
        <taxon>Bacillati</taxon>
        <taxon>Bacillota</taxon>
        <taxon>Clostridia</taxon>
        <taxon>Eubacteriales</taxon>
        <taxon>Clostridiaceae</taxon>
        <taxon>Thermobrachium</taxon>
    </lineage>
</organism>
<evidence type="ECO:0000259" key="7">
    <source>
        <dbReference type="Pfam" id="PF07992"/>
    </source>
</evidence>
<keyword evidence="1" id="KW-0285">Flavoprotein</keyword>
<keyword evidence="2" id="KW-0274">FAD</keyword>
<dbReference type="EC" id="1.8.1.9" evidence="8"/>
<dbReference type="SUPFAM" id="SSF52833">
    <property type="entry name" value="Thioredoxin-like"/>
    <property type="match status" value="1"/>
</dbReference>
<dbReference type="Gene3D" id="3.50.50.60">
    <property type="entry name" value="FAD/NAD(P)-binding domain"/>
    <property type="match status" value="2"/>
</dbReference>
<dbReference type="InterPro" id="IPR036188">
    <property type="entry name" value="FAD/NAD-bd_sf"/>
</dbReference>
<keyword evidence="6" id="KW-1133">Transmembrane helix</keyword>
<keyword evidence="3 8" id="KW-0560">Oxidoreductase</keyword>
<dbReference type="eggNOG" id="COG0492">
    <property type="taxonomic scope" value="Bacteria"/>
</dbReference>
<evidence type="ECO:0000256" key="6">
    <source>
        <dbReference type="SAM" id="Phobius"/>
    </source>
</evidence>
<keyword evidence="6" id="KW-0812">Transmembrane</keyword>
<dbReference type="OrthoDB" id="9806179at2"/>
<sequence length="409" mass="45362">MEKKHEYYDVAIIGGGAAGLTAAIYCGRARLKTILFEKSLLGGLATYTSEIENYPGFPDGETGTGLMNLFTKQAKKFGVTIKQTDVKSVNLEGKDKILETFRVIYHAKAVIIATGGKPRLTKALNEEKFLYDKGISFCATCDAAYYTDKTVMVIGSGDAAIEEGIFLTKFAKKVIVSVIHDVGIMDANKIAQEQAMNNPKMEFIWNTMVHSFEGEERLNKVVLKNVKTGELIEVPVDGCFLFIGYEPNTEIFKGQINMNKNGYIITDENMQTNIDGVFAAGDVRAKAIKQVATAVGDGAIAGIMAEKYVAESELFEKEIMQKDKIGLIYLWSPIDEKSRENLKIIEDIEREYRDILKVFKIDVYKNATLAARLGDVEALTIYYTKDGKVVKKDNNIEKASIIENIKALA</sequence>
<dbReference type="Gene3D" id="3.40.30.10">
    <property type="entry name" value="Glutaredoxin"/>
    <property type="match status" value="1"/>
</dbReference>
<comment type="caution">
    <text evidence="8">The sequence shown here is derived from an EMBL/GenBank/DDBJ whole genome shotgun (WGS) entry which is preliminary data.</text>
</comment>
<protein>
    <submittedName>
        <fullName evidence="8">Thioredoxin reductase</fullName>
        <ecNumber evidence="8">1.8.1.9</ecNumber>
    </submittedName>
</protein>
<feature type="transmembrane region" description="Helical" evidence="6">
    <location>
        <begin position="7"/>
        <end position="25"/>
    </location>
</feature>
<name>R7RUH2_9CLOT</name>
<dbReference type="Proteomes" id="UP000014923">
    <property type="component" value="Unassembled WGS sequence"/>
</dbReference>
<dbReference type="InterPro" id="IPR050097">
    <property type="entry name" value="Ferredoxin-NADP_redctase_2"/>
</dbReference>
<keyword evidence="9" id="KW-1185">Reference proteome</keyword>
<reference evidence="8" key="1">
    <citation type="submission" date="2013-03" db="EMBL/GenBank/DDBJ databases">
        <title>Draft genome sequence of the hydrogen-ethanol-producing anaerobic alkalithermophilic Caloramator celere.</title>
        <authorList>
            <person name="Ciranna A."/>
            <person name="Larjo A."/>
            <person name="Kivisto A."/>
            <person name="Santala V."/>
            <person name="Roos C."/>
            <person name="Karp M."/>
        </authorList>
    </citation>
    <scope>NUCLEOTIDE SEQUENCE [LARGE SCALE GENOMIC DNA]</scope>
    <source>
        <strain evidence="8">DSM 8682</strain>
    </source>
</reference>
<keyword evidence="4" id="KW-1015">Disulfide bond</keyword>
<gene>
    <name evidence="8" type="ORF">TCEL_02224</name>
</gene>
<proteinExistence type="predicted"/>
<dbReference type="PANTHER" id="PTHR48105">
    <property type="entry name" value="THIOREDOXIN REDUCTASE 1-RELATED-RELATED"/>
    <property type="match status" value="1"/>
</dbReference>
<dbReference type="AlphaFoldDB" id="R7RUH2"/>
<dbReference type="Pfam" id="PF07992">
    <property type="entry name" value="Pyr_redox_2"/>
    <property type="match status" value="1"/>
</dbReference>
<dbReference type="HOGENOM" id="CLU_031864_5_3_9"/>
<dbReference type="PRINTS" id="PR00368">
    <property type="entry name" value="FADPNR"/>
</dbReference>
<keyword evidence="6" id="KW-0472">Membrane</keyword>
<evidence type="ECO:0000313" key="8">
    <source>
        <dbReference type="EMBL" id="CDF59156.1"/>
    </source>
</evidence>
<dbReference type="SUPFAM" id="SSF51905">
    <property type="entry name" value="FAD/NAD(P)-binding domain"/>
    <property type="match status" value="1"/>
</dbReference>
<dbReference type="InterPro" id="IPR023753">
    <property type="entry name" value="FAD/NAD-binding_dom"/>
</dbReference>
<dbReference type="PROSITE" id="PS00573">
    <property type="entry name" value="PYRIDINE_REDOX_2"/>
    <property type="match status" value="1"/>
</dbReference>
<dbReference type="EMBL" id="CAVN010000149">
    <property type="protein sequence ID" value="CDF59156.1"/>
    <property type="molecule type" value="Genomic_DNA"/>
</dbReference>